<proteinExistence type="predicted"/>
<reference evidence="2 4" key="1">
    <citation type="journal article" date="2020" name="Stud. Mycol.">
        <title>101 Dothideomycetes genomes: a test case for predicting lifestyles and emergence of pathogens.</title>
        <authorList>
            <person name="Haridas S."/>
            <person name="Albert R."/>
            <person name="Binder M."/>
            <person name="Bloem J."/>
            <person name="Labutti K."/>
            <person name="Salamov A."/>
            <person name="Andreopoulos B."/>
            <person name="Baker S."/>
            <person name="Barry K."/>
            <person name="Bills G."/>
            <person name="Bluhm B."/>
            <person name="Cannon C."/>
            <person name="Castanera R."/>
            <person name="Culley D."/>
            <person name="Daum C."/>
            <person name="Ezra D."/>
            <person name="Gonzalez J."/>
            <person name="Henrissat B."/>
            <person name="Kuo A."/>
            <person name="Liang C."/>
            <person name="Lipzen A."/>
            <person name="Lutzoni F."/>
            <person name="Magnuson J."/>
            <person name="Mondo S."/>
            <person name="Nolan M."/>
            <person name="Ohm R."/>
            <person name="Pangilinan J."/>
            <person name="Park H.-J."/>
            <person name="Ramirez L."/>
            <person name="Alfaro M."/>
            <person name="Sun H."/>
            <person name="Tritt A."/>
            <person name="Yoshinaga Y."/>
            <person name="Zwiers L.-H."/>
            <person name="Turgeon B."/>
            <person name="Goodwin S."/>
            <person name="Spatafora J."/>
            <person name="Crous P."/>
            <person name="Grigoriev I."/>
        </authorList>
    </citation>
    <scope>NUCLEOTIDE SEQUENCE</scope>
    <source>
        <strain evidence="2 4">CBS 304.34</strain>
    </source>
</reference>
<evidence type="ECO:0000313" key="3">
    <source>
        <dbReference type="Proteomes" id="UP000504636"/>
    </source>
</evidence>
<dbReference type="EMBL" id="MU003712">
    <property type="protein sequence ID" value="KAF2804550.1"/>
    <property type="molecule type" value="Genomic_DNA"/>
</dbReference>
<feature type="region of interest" description="Disordered" evidence="1">
    <location>
        <begin position="278"/>
        <end position="303"/>
    </location>
</feature>
<evidence type="ECO:0000313" key="2">
    <source>
        <dbReference type="EMBL" id="KAF2804550.1"/>
    </source>
</evidence>
<sequence length="371" mass="41655">MDLPTTTASTAVLSTPELLETILHQLPPPSLLYAQLTNRLFHTLISASPLLQSDLFFRIPPPSSISNSLPNTTSPALTLNPLLTTAFPGWLTPLPPDLLNAQEAKRPIGLYEKSSEQMFIMLPWLQRREAFKRKGASWRRMFVSSPPVRKIEVRKIEVRRRGESMEVAVVDLPREGEACTSAALVKIARQMSPGSEVINGSGELEERHPGENHLKYHKRELAFRYKGRKADLQEEDLHDDGLRMGVLYDYVEEAVCSEFMGRPNSITIGFHMPEDEPEEQDFAGIRSREGSSGGGAQKEDGRSQEAVLRIDMLYSTGCCPMIDDPMPEFLSEGFERVVVGPWVEYWEDRGMSTQDISDVLLLASFRPPEAE</sequence>
<dbReference type="RefSeq" id="XP_033571514.1">
    <property type="nucleotide sequence ID" value="XM_033723891.1"/>
</dbReference>
<dbReference type="GeneID" id="54464784"/>
<reference evidence="4" key="2">
    <citation type="submission" date="2020-04" db="EMBL/GenBank/DDBJ databases">
        <authorList>
            <consortium name="NCBI Genome Project"/>
        </authorList>
    </citation>
    <scope>NUCLEOTIDE SEQUENCE</scope>
    <source>
        <strain evidence="4">CBS 304.34</strain>
    </source>
</reference>
<accession>A0A6A6Y783</accession>
<evidence type="ECO:0000256" key="1">
    <source>
        <dbReference type="SAM" id="MobiDB-lite"/>
    </source>
</evidence>
<dbReference type="InterPro" id="IPR036047">
    <property type="entry name" value="F-box-like_dom_sf"/>
</dbReference>
<evidence type="ECO:0008006" key="5">
    <source>
        <dbReference type="Google" id="ProtNLM"/>
    </source>
</evidence>
<protein>
    <recommendedName>
        <fullName evidence="5">F-box domain-containing protein</fullName>
    </recommendedName>
</protein>
<evidence type="ECO:0000313" key="4">
    <source>
        <dbReference type="RefSeq" id="XP_033571514.1"/>
    </source>
</evidence>
<reference evidence="4" key="3">
    <citation type="submission" date="2025-04" db="UniProtKB">
        <authorList>
            <consortium name="RefSeq"/>
        </authorList>
    </citation>
    <scope>IDENTIFICATION</scope>
    <source>
        <strain evidence="4">CBS 304.34</strain>
    </source>
</reference>
<keyword evidence="3" id="KW-1185">Reference proteome</keyword>
<dbReference type="AlphaFoldDB" id="A0A6A6Y783"/>
<name>A0A6A6Y783_9PEZI</name>
<dbReference type="SUPFAM" id="SSF81383">
    <property type="entry name" value="F-box domain"/>
    <property type="match status" value="1"/>
</dbReference>
<dbReference type="CDD" id="cd09917">
    <property type="entry name" value="F-box_SF"/>
    <property type="match status" value="1"/>
</dbReference>
<gene>
    <name evidence="2 4" type="ORF">BDZ99DRAFT_502427</name>
</gene>
<dbReference type="OrthoDB" id="3800738at2759"/>
<organism evidence="2">
    <name type="scientific">Mytilinidion resinicola</name>
    <dbReference type="NCBI Taxonomy" id="574789"/>
    <lineage>
        <taxon>Eukaryota</taxon>
        <taxon>Fungi</taxon>
        <taxon>Dikarya</taxon>
        <taxon>Ascomycota</taxon>
        <taxon>Pezizomycotina</taxon>
        <taxon>Dothideomycetes</taxon>
        <taxon>Pleosporomycetidae</taxon>
        <taxon>Mytilinidiales</taxon>
        <taxon>Mytilinidiaceae</taxon>
        <taxon>Mytilinidion</taxon>
    </lineage>
</organism>
<dbReference type="Proteomes" id="UP000504636">
    <property type="component" value="Unplaced"/>
</dbReference>